<dbReference type="InterPro" id="IPR011990">
    <property type="entry name" value="TPR-like_helical_dom_sf"/>
</dbReference>
<dbReference type="InterPro" id="IPR036388">
    <property type="entry name" value="WH-like_DNA-bd_sf"/>
</dbReference>
<dbReference type="Proteomes" id="UP000093482">
    <property type="component" value="Unassembled WGS sequence"/>
</dbReference>
<proteinExistence type="predicted"/>
<dbReference type="Pfam" id="PF00072">
    <property type="entry name" value="Response_reg"/>
    <property type="match status" value="1"/>
</dbReference>
<gene>
    <name evidence="7" type="ORF">A6K76_14160</name>
</gene>
<sequence length="366" mass="43535">MRAIIIDDEMMAIEVLRMMLEQFKPFPVVIEGAFTNVEDAFYFLENKRVDVVFLDMEMISMHGLRVAEHIKSHYPTSQIIFVTAHSHFAVEAFEVEATDYLLKPVTPKRLQKALEKAQHKLSTQQPVEKEHYLIAHTMGTFYLMNNENEMVKWRTKKTRELFLYLWVHQHKPILNIAISEVLWPEMGHEKALTNLHTAIYYLRQLFKANGIDNAIQLVNNHYMLAINVRSDFEELIKLLDEQHKEQHIERIVALYEGDFLQEEDFQWVIPMQQQLKEKVLATFEAFVETPHCTAALKQTLYKKMLDLDVYNERYMLQLMTLLFEQNRRSECVQLYNVIKERLELELCIPIPPYIQHMYDRVMQQII</sequence>
<evidence type="ECO:0000256" key="4">
    <source>
        <dbReference type="ARBA" id="ARBA00023163"/>
    </source>
</evidence>
<dbReference type="AlphaFoldDB" id="A0A1C0YIJ2"/>
<dbReference type="InterPro" id="IPR051677">
    <property type="entry name" value="AfsR-DnrI-RedD_regulator"/>
</dbReference>
<keyword evidence="4" id="KW-0804">Transcription</keyword>
<dbReference type="RefSeq" id="WP_066465946.1">
    <property type="nucleotide sequence ID" value="NZ_MATO01000059.1"/>
</dbReference>
<evidence type="ECO:0000313" key="8">
    <source>
        <dbReference type="Proteomes" id="UP000093482"/>
    </source>
</evidence>
<dbReference type="InterPro" id="IPR011006">
    <property type="entry name" value="CheY-like_superfamily"/>
</dbReference>
<accession>A0A1C0YIJ2</accession>
<feature type="modified residue" description="4-aspartylphosphate" evidence="5">
    <location>
        <position position="55"/>
    </location>
</feature>
<keyword evidence="8" id="KW-1185">Reference proteome</keyword>
<dbReference type="GO" id="GO:0000160">
    <property type="term" value="P:phosphorelay signal transduction system"/>
    <property type="evidence" value="ECO:0007669"/>
    <property type="project" value="UniProtKB-KW"/>
</dbReference>
<dbReference type="SMART" id="SM00448">
    <property type="entry name" value="REC"/>
    <property type="match status" value="1"/>
</dbReference>
<keyword evidence="5" id="KW-0597">Phosphoprotein</keyword>
<evidence type="ECO:0000259" key="6">
    <source>
        <dbReference type="PROSITE" id="PS50110"/>
    </source>
</evidence>
<protein>
    <recommendedName>
        <fullName evidence="6">Response regulatory domain-containing protein</fullName>
    </recommendedName>
</protein>
<dbReference type="Gene3D" id="1.25.40.10">
    <property type="entry name" value="Tetratricopeptide repeat domain"/>
    <property type="match status" value="1"/>
</dbReference>
<dbReference type="InterPro" id="IPR016032">
    <property type="entry name" value="Sig_transdc_resp-reg_C-effctor"/>
</dbReference>
<dbReference type="PANTHER" id="PTHR35807">
    <property type="entry name" value="TRANSCRIPTIONAL REGULATOR REDD-RELATED"/>
    <property type="match status" value="1"/>
</dbReference>
<feature type="domain" description="Response regulatory" evidence="6">
    <location>
        <begin position="2"/>
        <end position="118"/>
    </location>
</feature>
<dbReference type="SUPFAM" id="SSF48452">
    <property type="entry name" value="TPR-like"/>
    <property type="match status" value="1"/>
</dbReference>
<evidence type="ECO:0000313" key="7">
    <source>
        <dbReference type="EMBL" id="OCS86988.1"/>
    </source>
</evidence>
<dbReference type="InterPro" id="IPR001789">
    <property type="entry name" value="Sig_transdc_resp-reg_receiver"/>
</dbReference>
<dbReference type="InterPro" id="IPR005158">
    <property type="entry name" value="BTAD"/>
</dbReference>
<evidence type="ECO:0000256" key="2">
    <source>
        <dbReference type="ARBA" id="ARBA00023015"/>
    </source>
</evidence>
<name>A0A1C0YIJ2_9BACL</name>
<dbReference type="Gene3D" id="3.40.50.2300">
    <property type="match status" value="1"/>
</dbReference>
<reference evidence="7 8" key="1">
    <citation type="submission" date="2016-07" db="EMBL/GenBank/DDBJ databases">
        <title>Caryophanon latum genome sequencing.</title>
        <authorList>
            <person name="Verma A."/>
            <person name="Pal Y."/>
            <person name="Krishnamurthi S."/>
        </authorList>
    </citation>
    <scope>NUCLEOTIDE SEQUENCE [LARGE SCALE GENOMIC DNA]</scope>
    <source>
        <strain evidence="7 8">DSM 14151</strain>
    </source>
</reference>
<keyword evidence="1" id="KW-0902">Two-component regulatory system</keyword>
<dbReference type="SUPFAM" id="SSF52172">
    <property type="entry name" value="CheY-like"/>
    <property type="match status" value="1"/>
</dbReference>
<evidence type="ECO:0000256" key="3">
    <source>
        <dbReference type="ARBA" id="ARBA00023125"/>
    </source>
</evidence>
<organism evidence="7 8">
    <name type="scientific">Caryophanon latum</name>
    <dbReference type="NCBI Taxonomy" id="33977"/>
    <lineage>
        <taxon>Bacteria</taxon>
        <taxon>Bacillati</taxon>
        <taxon>Bacillota</taxon>
        <taxon>Bacilli</taxon>
        <taxon>Bacillales</taxon>
        <taxon>Caryophanaceae</taxon>
        <taxon>Caryophanon</taxon>
    </lineage>
</organism>
<evidence type="ECO:0000256" key="1">
    <source>
        <dbReference type="ARBA" id="ARBA00023012"/>
    </source>
</evidence>
<dbReference type="GO" id="GO:0006355">
    <property type="term" value="P:regulation of DNA-templated transcription"/>
    <property type="evidence" value="ECO:0007669"/>
    <property type="project" value="InterPro"/>
</dbReference>
<comment type="caution">
    <text evidence="7">The sequence shown here is derived from an EMBL/GenBank/DDBJ whole genome shotgun (WGS) entry which is preliminary data.</text>
</comment>
<dbReference type="PROSITE" id="PS50110">
    <property type="entry name" value="RESPONSE_REGULATORY"/>
    <property type="match status" value="1"/>
</dbReference>
<keyword evidence="3" id="KW-0238">DNA-binding</keyword>
<keyword evidence="2" id="KW-0805">Transcription regulation</keyword>
<dbReference type="Gene3D" id="1.10.10.10">
    <property type="entry name" value="Winged helix-like DNA-binding domain superfamily/Winged helix DNA-binding domain"/>
    <property type="match status" value="1"/>
</dbReference>
<dbReference type="Pfam" id="PF03704">
    <property type="entry name" value="BTAD"/>
    <property type="match status" value="1"/>
</dbReference>
<dbReference type="GO" id="GO:0003677">
    <property type="term" value="F:DNA binding"/>
    <property type="evidence" value="ECO:0007669"/>
    <property type="project" value="UniProtKB-KW"/>
</dbReference>
<dbReference type="SUPFAM" id="SSF46894">
    <property type="entry name" value="C-terminal effector domain of the bipartite response regulators"/>
    <property type="match status" value="1"/>
</dbReference>
<evidence type="ECO:0000256" key="5">
    <source>
        <dbReference type="PROSITE-ProRule" id="PRU00169"/>
    </source>
</evidence>
<dbReference type="EMBL" id="MATO01000059">
    <property type="protein sequence ID" value="OCS86988.1"/>
    <property type="molecule type" value="Genomic_DNA"/>
</dbReference>